<dbReference type="EMBL" id="PP511590">
    <property type="protein sequence ID" value="XCD05664.1"/>
    <property type="molecule type" value="Genomic_DNA"/>
</dbReference>
<sequence length="104" mass="11550">MSKNVIACFYDTVGDAVTSYQIFNSLGDFYRSVVKAAYDKSLPFYQFSSDYTVSIVGFLDNGKFLPCSETSKYTFAQIQAAGEGMDPNVNFNTSLFVSRLSEVL</sequence>
<accession>A0AAU8B260</accession>
<protein>
    <submittedName>
        <fullName evidence="1">Nonstructural protein</fullName>
    </submittedName>
</protein>
<evidence type="ECO:0000313" key="1">
    <source>
        <dbReference type="EMBL" id="XCD05664.1"/>
    </source>
</evidence>
<dbReference type="EMBL" id="PP511767">
    <property type="protein sequence ID" value="XCD07218.1"/>
    <property type="molecule type" value="Genomic_DNA"/>
</dbReference>
<dbReference type="EMBL" id="PP511781">
    <property type="protein sequence ID" value="XCD07313.1"/>
    <property type="molecule type" value="Genomic_DNA"/>
</dbReference>
<organism evidence="1">
    <name type="scientific">Dulem virus 89</name>
    <dbReference type="NCBI Taxonomy" id="3145800"/>
    <lineage>
        <taxon>Viruses</taxon>
        <taxon>Monodnaviria</taxon>
        <taxon>Sangervirae</taxon>
        <taxon>Phixviricota</taxon>
        <taxon>Malgrandaviricetes</taxon>
        <taxon>Petitvirales</taxon>
        <taxon>Microviridae</taxon>
        <taxon>Microvirus</taxon>
    </lineage>
</organism>
<name>A0AAU8B260_9VIRU</name>
<evidence type="ECO:0000313" key="3">
    <source>
        <dbReference type="EMBL" id="XCD07313.1"/>
    </source>
</evidence>
<proteinExistence type="predicted"/>
<evidence type="ECO:0000313" key="2">
    <source>
        <dbReference type="EMBL" id="XCD07218.1"/>
    </source>
</evidence>
<reference evidence="1" key="1">
    <citation type="submission" date="2024-03" db="EMBL/GenBank/DDBJ databases">
        <title>Diverse circular DNA viruses in blood, oral, and fecal samples of captive lemurs.</title>
        <authorList>
            <person name="Paietta E.N."/>
            <person name="Kraberger S."/>
            <person name="Lund M.C."/>
            <person name="Custer J.M."/>
            <person name="Vargas K.M."/>
            <person name="Ehmke E.E."/>
            <person name="Yoder A.D."/>
            <person name="Varsani A."/>
        </authorList>
    </citation>
    <scope>NUCLEOTIDE SEQUENCE</scope>
    <source>
        <strain evidence="1">Duke_24FS_127</strain>
        <strain evidence="2">Duke_26_106</strain>
        <strain evidence="3">Duke_27FF_2135</strain>
    </source>
</reference>